<keyword evidence="1" id="KW-0732">Signal</keyword>
<feature type="signal peptide" evidence="1">
    <location>
        <begin position="1"/>
        <end position="15"/>
    </location>
</feature>
<dbReference type="Proteomes" id="UP000033647">
    <property type="component" value="Unassembled WGS sequence"/>
</dbReference>
<name>A0A0F4GFX9_9PEZI</name>
<gene>
    <name evidence="2" type="ORF">TI39_contig948g00006</name>
</gene>
<protein>
    <submittedName>
        <fullName evidence="2">Uncharacterized protein</fullName>
    </submittedName>
</protein>
<evidence type="ECO:0000313" key="3">
    <source>
        <dbReference type="Proteomes" id="UP000033647"/>
    </source>
</evidence>
<keyword evidence="3" id="KW-1185">Reference proteome</keyword>
<comment type="caution">
    <text evidence="2">The sequence shown here is derived from an EMBL/GenBank/DDBJ whole genome shotgun (WGS) entry which is preliminary data.</text>
</comment>
<sequence length="85" mass="9689">MRAAIISLLLTAALGSPLPKEANEYSHPRIFEDVEVKRDETESKFSPGYPLVRYFKSADVEEAKRDETESKFSNGYPIVRYFKSA</sequence>
<evidence type="ECO:0000256" key="1">
    <source>
        <dbReference type="SAM" id="SignalP"/>
    </source>
</evidence>
<feature type="non-terminal residue" evidence="2">
    <location>
        <position position="85"/>
    </location>
</feature>
<dbReference type="AlphaFoldDB" id="A0A0F4GFX9"/>
<proteinExistence type="predicted"/>
<evidence type="ECO:0000313" key="2">
    <source>
        <dbReference type="EMBL" id="KJX95897.1"/>
    </source>
</evidence>
<organism evidence="2 3">
    <name type="scientific">Zymoseptoria brevis</name>
    <dbReference type="NCBI Taxonomy" id="1047168"/>
    <lineage>
        <taxon>Eukaryota</taxon>
        <taxon>Fungi</taxon>
        <taxon>Dikarya</taxon>
        <taxon>Ascomycota</taxon>
        <taxon>Pezizomycotina</taxon>
        <taxon>Dothideomycetes</taxon>
        <taxon>Dothideomycetidae</taxon>
        <taxon>Mycosphaerellales</taxon>
        <taxon>Mycosphaerellaceae</taxon>
        <taxon>Zymoseptoria</taxon>
    </lineage>
</organism>
<accession>A0A0F4GFX9</accession>
<feature type="chain" id="PRO_5013380000" evidence="1">
    <location>
        <begin position="16"/>
        <end position="85"/>
    </location>
</feature>
<reference evidence="2 3" key="1">
    <citation type="submission" date="2015-03" db="EMBL/GenBank/DDBJ databases">
        <title>RNA-seq based gene annotation and comparative genomics of four Zymoseptoria species reveal species-specific pathogenicity related genes and transposable element activity.</title>
        <authorList>
            <person name="Grandaubert J."/>
            <person name="Bhattacharyya A."/>
            <person name="Stukenbrock E.H."/>
        </authorList>
    </citation>
    <scope>NUCLEOTIDE SEQUENCE [LARGE SCALE GENOMIC DNA]</scope>
    <source>
        <strain evidence="2 3">Zb18110</strain>
    </source>
</reference>
<dbReference type="EMBL" id="LAFY01000939">
    <property type="protein sequence ID" value="KJX95897.1"/>
    <property type="molecule type" value="Genomic_DNA"/>
</dbReference>